<evidence type="ECO:0000313" key="3">
    <source>
        <dbReference type="Proteomes" id="UP001150941"/>
    </source>
</evidence>
<comment type="caution">
    <text evidence="2">The sequence shown here is derived from an EMBL/GenBank/DDBJ whole genome shotgun (WGS) entry which is preliminary data.</text>
</comment>
<sequence>MATFFKTQYNKFLANPRNATLADNISLLYVTSTTKFEGRDAVVNHVSRQAAFVKKKSEQIISAIESSSALVLDIETTLEFLEGGGAYLPSFDDNFLADRTVTLPLLHIVQWNAQNEIQQIRIYWDQASLLKEVEVIGSRGKNWPIRAGSEQIRLLKSATTEASAPAQSTAQDPPPRSSSPTKRHIKDPYAADSLFDLISPTKGRSQQKEAVSPSKRYSKDPYAANSLFDLVAPGNSDEPEPETHTARPASPGKRITKDPYAANSLADLLSPADEDAEGEHGPRPFARASAHPPPRDLSEIFVDEEAPTTPSKPERVIAPKAGAGKFQGNRIFGEEEEPSLDERVPYKSNPRRFDHFNLGDEGEDDIPNDRAPYKSNPHRFDHFNLADEPETKEAPKQNKVRQQPHWNFDEFNTPERPARAHPAPQAQFSFGYDEDGKESPPARPAVIKPRRDAEVHFDMVDDKGDGDDGRIISSYQNRGQRLYENRLFDEHGEAEPSEVEKKNNRPLSVVGHNANRQKDFDQHWDTVDEAPEPFKADAENKPLAFDRAKSVQMMEAHWDLPDDSPQPERTATARPNRRHNQPSWSLGNEE</sequence>
<keyword evidence="3" id="KW-1185">Reference proteome</keyword>
<dbReference type="AlphaFoldDB" id="A0A9W9TNF2"/>
<reference evidence="2" key="2">
    <citation type="journal article" date="2023" name="IMA Fungus">
        <title>Comparative genomic study of the Penicillium genus elucidates a diverse pangenome and 15 lateral gene transfer events.</title>
        <authorList>
            <person name="Petersen C."/>
            <person name="Sorensen T."/>
            <person name="Nielsen M.R."/>
            <person name="Sondergaard T.E."/>
            <person name="Sorensen J.L."/>
            <person name="Fitzpatrick D.A."/>
            <person name="Frisvad J.C."/>
            <person name="Nielsen K.L."/>
        </authorList>
    </citation>
    <scope>NUCLEOTIDE SEQUENCE</scope>
    <source>
        <strain evidence="2">IBT 19713</strain>
    </source>
</reference>
<dbReference type="EMBL" id="JAPQKS010000004">
    <property type="protein sequence ID" value="KAJ5232960.1"/>
    <property type="molecule type" value="Genomic_DNA"/>
</dbReference>
<dbReference type="OrthoDB" id="1162399at2759"/>
<organism evidence="2 3">
    <name type="scientific">Penicillium chermesinum</name>
    <dbReference type="NCBI Taxonomy" id="63820"/>
    <lineage>
        <taxon>Eukaryota</taxon>
        <taxon>Fungi</taxon>
        <taxon>Dikarya</taxon>
        <taxon>Ascomycota</taxon>
        <taxon>Pezizomycotina</taxon>
        <taxon>Eurotiomycetes</taxon>
        <taxon>Eurotiomycetidae</taxon>
        <taxon>Eurotiales</taxon>
        <taxon>Aspergillaceae</taxon>
        <taxon>Penicillium</taxon>
    </lineage>
</organism>
<evidence type="ECO:0000313" key="2">
    <source>
        <dbReference type="EMBL" id="KAJ5232960.1"/>
    </source>
</evidence>
<feature type="compositionally biased region" description="Polar residues" evidence="1">
    <location>
        <begin position="157"/>
        <end position="171"/>
    </location>
</feature>
<dbReference type="GeneID" id="83202515"/>
<proteinExistence type="predicted"/>
<gene>
    <name evidence="2" type="ORF">N7468_005916</name>
</gene>
<feature type="compositionally biased region" description="Basic and acidic residues" evidence="1">
    <location>
        <begin position="340"/>
        <end position="358"/>
    </location>
</feature>
<feature type="region of interest" description="Disordered" evidence="1">
    <location>
        <begin position="198"/>
        <end position="453"/>
    </location>
</feature>
<feature type="compositionally biased region" description="Polar residues" evidence="1">
    <location>
        <begin position="581"/>
        <end position="590"/>
    </location>
</feature>
<dbReference type="RefSeq" id="XP_058330952.1">
    <property type="nucleotide sequence ID" value="XM_058475212.1"/>
</dbReference>
<accession>A0A9W9TNF2</accession>
<protein>
    <submittedName>
        <fullName evidence="2">Uncharacterized protein</fullName>
    </submittedName>
</protein>
<feature type="region of interest" description="Disordered" evidence="1">
    <location>
        <begin position="157"/>
        <end position="185"/>
    </location>
</feature>
<feature type="compositionally biased region" description="Basic and acidic residues" evidence="1">
    <location>
        <begin position="367"/>
        <end position="396"/>
    </location>
</feature>
<evidence type="ECO:0000256" key="1">
    <source>
        <dbReference type="SAM" id="MobiDB-lite"/>
    </source>
</evidence>
<feature type="compositionally biased region" description="Basic and acidic residues" evidence="1">
    <location>
        <begin position="516"/>
        <end position="549"/>
    </location>
</feature>
<dbReference type="Proteomes" id="UP001150941">
    <property type="component" value="Unassembled WGS sequence"/>
</dbReference>
<feature type="compositionally biased region" description="Basic and acidic residues" evidence="1">
    <location>
        <begin position="484"/>
        <end position="503"/>
    </location>
</feature>
<name>A0A9W9TNF2_9EURO</name>
<feature type="region of interest" description="Disordered" evidence="1">
    <location>
        <begin position="484"/>
        <end position="590"/>
    </location>
</feature>
<reference evidence="2" key="1">
    <citation type="submission" date="2022-11" db="EMBL/GenBank/DDBJ databases">
        <authorList>
            <person name="Petersen C."/>
        </authorList>
    </citation>
    <scope>NUCLEOTIDE SEQUENCE</scope>
    <source>
        <strain evidence="2">IBT 19713</strain>
    </source>
</reference>